<evidence type="ECO:0008006" key="3">
    <source>
        <dbReference type="Google" id="ProtNLM"/>
    </source>
</evidence>
<dbReference type="EMBL" id="VXKC01000006">
    <property type="protein sequence ID" value="KAA8703984.1"/>
    <property type="molecule type" value="Genomic_DNA"/>
</dbReference>
<evidence type="ECO:0000313" key="2">
    <source>
        <dbReference type="Proteomes" id="UP000325203"/>
    </source>
</evidence>
<organism evidence="1 2">
    <name type="scientific">Lactococcus lactis subsp. hordniae</name>
    <dbReference type="NCBI Taxonomy" id="203404"/>
    <lineage>
        <taxon>Bacteria</taxon>
        <taxon>Bacillati</taxon>
        <taxon>Bacillota</taxon>
        <taxon>Bacilli</taxon>
        <taxon>Lactobacillales</taxon>
        <taxon>Streptococcaceae</taxon>
        <taxon>Lactococcus</taxon>
    </lineage>
</organism>
<comment type="caution">
    <text evidence="1">The sequence shown here is derived from an EMBL/GenBank/DDBJ whole genome shotgun (WGS) entry which is preliminary data.</text>
</comment>
<name>A0A5M9Q5Y5_LACLH</name>
<accession>A0A5M9Q5Y5</accession>
<dbReference type="RefSeq" id="WP_058209867.1">
    <property type="nucleotide sequence ID" value="NZ_JBHSBR010000002.1"/>
</dbReference>
<reference evidence="1 2" key="1">
    <citation type="submission" date="2019-09" db="EMBL/GenBank/DDBJ databases">
        <title>Draft genome sequence of various Type strains from the CCUG.</title>
        <authorList>
            <person name="Pineiro-Iglesias B."/>
            <person name="Tunovic T."/>
            <person name="Unosson C."/>
            <person name="Inganas E."/>
            <person name="Ohlen M."/>
            <person name="Cardew S."/>
            <person name="Jensie-Markopoulos S."/>
            <person name="Salva-Serra F."/>
            <person name="Jaen-Luchoro D."/>
            <person name="Karlsson R."/>
            <person name="Svensson-Stadler L."/>
            <person name="Chun J."/>
            <person name="Moore E."/>
        </authorList>
    </citation>
    <scope>NUCLEOTIDE SEQUENCE [LARGE SCALE GENOMIC DNA]</scope>
    <source>
        <strain evidence="1 2">CCUG 32210T</strain>
    </source>
</reference>
<gene>
    <name evidence="1" type="ORF">F4V48_03460</name>
</gene>
<proteinExistence type="predicted"/>
<dbReference type="AlphaFoldDB" id="A0A5M9Q5Y5"/>
<evidence type="ECO:0000313" key="1">
    <source>
        <dbReference type="EMBL" id="KAA8703984.1"/>
    </source>
</evidence>
<dbReference type="Proteomes" id="UP000325203">
    <property type="component" value="Unassembled WGS sequence"/>
</dbReference>
<sequence length="108" mass="12357">MIKKWYLSTPMNGKTEKEIQAALQRGIDWAKSQGDNWHYPYKPENAEFTEGKVLDTKPISMLSEAIKPMDSCDGVLFIGSYEELRKRRGCQVEINIADLYGLEVLTID</sequence>
<protein>
    <recommendedName>
        <fullName evidence="3">Phage protein</fullName>
    </recommendedName>
</protein>